<evidence type="ECO:0000256" key="4">
    <source>
        <dbReference type="SAM" id="Coils"/>
    </source>
</evidence>
<dbReference type="GO" id="GO:0008017">
    <property type="term" value="F:microtubule binding"/>
    <property type="evidence" value="ECO:0007669"/>
    <property type="project" value="InterPro"/>
</dbReference>
<protein>
    <submittedName>
        <fullName evidence="6">Putative Kinesin-like protein KIN-14L</fullName>
    </submittedName>
</protein>
<dbReference type="GO" id="GO:0007018">
    <property type="term" value="P:microtubule-based movement"/>
    <property type="evidence" value="ECO:0007669"/>
    <property type="project" value="InterPro"/>
</dbReference>
<reference evidence="6" key="1">
    <citation type="journal article" date="2017" name="Gigascience">
        <title>The genome draft of coconut (Cocos nucifera).</title>
        <authorList>
            <person name="Xiao Y."/>
            <person name="Xu P."/>
            <person name="Fan H."/>
            <person name="Baudouin L."/>
            <person name="Xia W."/>
            <person name="Bocs S."/>
            <person name="Xu J."/>
            <person name="Li Q."/>
            <person name="Guo A."/>
            <person name="Zhou L."/>
            <person name="Li J."/>
            <person name="Wu Y."/>
            <person name="Ma Z."/>
            <person name="Armero A."/>
            <person name="Issali A.E."/>
            <person name="Liu N."/>
            <person name="Peng M."/>
            <person name="Yang Y."/>
        </authorList>
    </citation>
    <scope>NUCLEOTIDE SEQUENCE</scope>
    <source>
        <tissue evidence="6">Spear leaf of Hainan Tall coconut</tissue>
    </source>
</reference>
<dbReference type="EMBL" id="CM017876">
    <property type="protein sequence ID" value="KAG1342271.1"/>
    <property type="molecule type" value="Genomic_DNA"/>
</dbReference>
<dbReference type="InterPro" id="IPR027640">
    <property type="entry name" value="Kinesin-like_fam"/>
</dbReference>
<dbReference type="SMART" id="SM00129">
    <property type="entry name" value="KISc"/>
    <property type="match status" value="1"/>
</dbReference>
<dbReference type="GO" id="GO:0005874">
    <property type="term" value="C:microtubule"/>
    <property type="evidence" value="ECO:0007669"/>
    <property type="project" value="UniProtKB-KW"/>
</dbReference>
<dbReference type="AlphaFoldDB" id="A0A8K0I8V9"/>
<dbReference type="GO" id="GO:0003777">
    <property type="term" value="F:microtubule motor activity"/>
    <property type="evidence" value="ECO:0007669"/>
    <property type="project" value="InterPro"/>
</dbReference>
<dbReference type="OrthoDB" id="3176171at2759"/>
<dbReference type="InterPro" id="IPR027417">
    <property type="entry name" value="P-loop_NTPase"/>
</dbReference>
<evidence type="ECO:0000313" key="7">
    <source>
        <dbReference type="Proteomes" id="UP000797356"/>
    </source>
</evidence>
<feature type="domain" description="Kinesin motor" evidence="5">
    <location>
        <begin position="185"/>
        <end position="384"/>
    </location>
</feature>
<sequence length="384" mass="43992">MAEQKKRWTWELPGFEPRKSFERDDPEPHPVVRRLSVSPSSLVQRPELPKQPLAAKLQKLKDQLQHAREDYLELRQEASDLREYSNAKLDRVTRYLGVLADRAHKLDSHRINQIKLSLQSQVVTGSFCFLVANDLDLLPSSIFWHYNSNVSSFYDQAALETEARISPLINEKKKLFNELLTAKGNVKVFCRTRPLFEDEGPSIVEFPDEFTIRINTGDDSLTNPKKDYEFDRVYGPHVGQGEFFRDVQPFVQSALDGYNVSVFAYGQSRSGKTHTMEGSSHERGLYQRSFEELFDLSNSDTTSTSQYSFYVTAFELYNEQVQDLLGESINSMSRINIGPQDSFVELVQQKVDNPLDFSILLKGAIQNRGRDSAKATVSHLYVDE</sequence>
<feature type="binding site" evidence="3">
    <location>
        <begin position="266"/>
        <end position="273"/>
    </location>
    <ligand>
        <name>ATP</name>
        <dbReference type="ChEBI" id="CHEBI:30616"/>
    </ligand>
</feature>
<dbReference type="PROSITE" id="PS50067">
    <property type="entry name" value="KINESIN_MOTOR_2"/>
    <property type="match status" value="1"/>
</dbReference>
<evidence type="ECO:0000259" key="5">
    <source>
        <dbReference type="PROSITE" id="PS50067"/>
    </source>
</evidence>
<evidence type="ECO:0000313" key="6">
    <source>
        <dbReference type="EMBL" id="KAG1342271.1"/>
    </source>
</evidence>
<evidence type="ECO:0000256" key="3">
    <source>
        <dbReference type="PROSITE-ProRule" id="PRU00283"/>
    </source>
</evidence>
<feature type="coiled-coil region" evidence="4">
    <location>
        <begin position="50"/>
        <end position="84"/>
    </location>
</feature>
<keyword evidence="2 3" id="KW-0505">Motor protein</keyword>
<dbReference type="Pfam" id="PF00225">
    <property type="entry name" value="Kinesin"/>
    <property type="match status" value="1"/>
</dbReference>
<keyword evidence="3" id="KW-0547">Nucleotide-binding</keyword>
<dbReference type="InterPro" id="IPR001752">
    <property type="entry name" value="Kinesin_motor_dom"/>
</dbReference>
<accession>A0A8K0I8V9</accession>
<keyword evidence="1" id="KW-0493">Microtubule</keyword>
<dbReference type="Proteomes" id="UP000797356">
    <property type="component" value="Chromosome 5"/>
</dbReference>
<dbReference type="GO" id="GO:0005524">
    <property type="term" value="F:ATP binding"/>
    <property type="evidence" value="ECO:0007669"/>
    <property type="project" value="UniProtKB-UniRule"/>
</dbReference>
<comment type="similarity">
    <text evidence="3">Belongs to the TRAFAC class myosin-kinesin ATPase superfamily. Kinesin family.</text>
</comment>
<gene>
    <name evidence="6" type="ORF">COCNU_05G005000</name>
</gene>
<reference evidence="6" key="2">
    <citation type="submission" date="2019-07" db="EMBL/GenBank/DDBJ databases">
        <authorList>
            <person name="Yang Y."/>
            <person name="Bocs S."/>
            <person name="Baudouin L."/>
        </authorList>
    </citation>
    <scope>NUCLEOTIDE SEQUENCE</scope>
    <source>
        <tissue evidence="6">Spear leaf of Hainan Tall coconut</tissue>
    </source>
</reference>
<evidence type="ECO:0000256" key="1">
    <source>
        <dbReference type="ARBA" id="ARBA00022701"/>
    </source>
</evidence>
<dbReference type="SUPFAM" id="SSF52540">
    <property type="entry name" value="P-loop containing nucleoside triphosphate hydrolases"/>
    <property type="match status" value="1"/>
</dbReference>
<dbReference type="PANTHER" id="PTHR47972">
    <property type="entry name" value="KINESIN-LIKE PROTEIN KLP-3"/>
    <property type="match status" value="1"/>
</dbReference>
<comment type="caution">
    <text evidence="6">The sequence shown here is derived from an EMBL/GenBank/DDBJ whole genome shotgun (WGS) entry which is preliminary data.</text>
</comment>
<dbReference type="PANTHER" id="PTHR47972:SF22">
    <property type="entry name" value="KINESIN-LIKE PROTEIN KIN-14A-RELATED"/>
    <property type="match status" value="1"/>
</dbReference>
<keyword evidence="4" id="KW-0175">Coiled coil</keyword>
<dbReference type="Gene3D" id="3.40.850.10">
    <property type="entry name" value="Kinesin motor domain"/>
    <property type="match status" value="1"/>
</dbReference>
<evidence type="ECO:0000256" key="2">
    <source>
        <dbReference type="ARBA" id="ARBA00023175"/>
    </source>
</evidence>
<organism evidence="6 7">
    <name type="scientific">Cocos nucifera</name>
    <name type="common">Coconut palm</name>
    <dbReference type="NCBI Taxonomy" id="13894"/>
    <lineage>
        <taxon>Eukaryota</taxon>
        <taxon>Viridiplantae</taxon>
        <taxon>Streptophyta</taxon>
        <taxon>Embryophyta</taxon>
        <taxon>Tracheophyta</taxon>
        <taxon>Spermatophyta</taxon>
        <taxon>Magnoliopsida</taxon>
        <taxon>Liliopsida</taxon>
        <taxon>Arecaceae</taxon>
        <taxon>Arecoideae</taxon>
        <taxon>Cocoseae</taxon>
        <taxon>Attaleinae</taxon>
        <taxon>Cocos</taxon>
    </lineage>
</organism>
<keyword evidence="7" id="KW-1185">Reference proteome</keyword>
<dbReference type="InterPro" id="IPR036961">
    <property type="entry name" value="Kinesin_motor_dom_sf"/>
</dbReference>
<name>A0A8K0I8V9_COCNU</name>
<keyword evidence="3" id="KW-0067">ATP-binding</keyword>
<proteinExistence type="inferred from homology"/>